<dbReference type="AlphaFoldDB" id="A0AAW9GN54"/>
<protein>
    <submittedName>
        <fullName evidence="1">Uncharacterized protein</fullName>
    </submittedName>
</protein>
<organism evidence="1 2">
    <name type="scientific">Bacillus thuringiensis</name>
    <dbReference type="NCBI Taxonomy" id="1428"/>
    <lineage>
        <taxon>Bacteria</taxon>
        <taxon>Bacillati</taxon>
        <taxon>Bacillota</taxon>
        <taxon>Bacilli</taxon>
        <taxon>Bacillales</taxon>
        <taxon>Bacillaceae</taxon>
        <taxon>Bacillus</taxon>
        <taxon>Bacillus cereus group</taxon>
    </lineage>
</organism>
<dbReference type="EMBL" id="JAXCMD010000009">
    <property type="protein sequence ID" value="MDY0854046.1"/>
    <property type="molecule type" value="Genomic_DNA"/>
</dbReference>
<reference evidence="1" key="1">
    <citation type="submission" date="2023-11" db="EMBL/GenBank/DDBJ databases">
        <title>Genome Sequence of Bacillus thuringiensis stain BLB 30AF.</title>
        <authorList>
            <person name="Farhat A."/>
        </authorList>
    </citation>
    <scope>NUCLEOTIDE SEQUENCE</scope>
    <source>
        <strain evidence="1">BLB30AF</strain>
    </source>
</reference>
<proteinExistence type="predicted"/>
<evidence type="ECO:0000313" key="2">
    <source>
        <dbReference type="Proteomes" id="UP001274571"/>
    </source>
</evidence>
<dbReference type="RefSeq" id="WP_320483467.1">
    <property type="nucleotide sequence ID" value="NZ_JAXCMD010000009.1"/>
</dbReference>
<dbReference type="Proteomes" id="UP001274571">
    <property type="component" value="Unassembled WGS sequence"/>
</dbReference>
<sequence>MDKVNNQNVEKESVEEKIKKMLILERLFSEDKEYVHMVNKIKTMIKNH</sequence>
<evidence type="ECO:0000313" key="1">
    <source>
        <dbReference type="EMBL" id="MDY0854046.1"/>
    </source>
</evidence>
<accession>A0AAW9GN54</accession>
<gene>
    <name evidence="1" type="ORF">SOH20_24595</name>
</gene>
<comment type="caution">
    <text evidence="1">The sequence shown here is derived from an EMBL/GenBank/DDBJ whole genome shotgun (WGS) entry which is preliminary data.</text>
</comment>
<name>A0AAW9GN54_BACTU</name>